<evidence type="ECO:0000313" key="3">
    <source>
        <dbReference type="Proteomes" id="UP000427373"/>
    </source>
</evidence>
<keyword evidence="3" id="KW-1185">Reference proteome</keyword>
<dbReference type="AlphaFoldDB" id="A0A650CEH4"/>
<reference evidence="1 4" key="2">
    <citation type="submission" date="2020-08" db="EMBL/GenBank/DDBJ databases">
        <title>Genomic Encyclopedia of Type Strains, Phase IV (KMG-IV): sequencing the most valuable type-strain genomes for metagenomic binning, comparative biology and taxonomic classification.</title>
        <authorList>
            <person name="Goeker M."/>
        </authorList>
    </citation>
    <scope>NUCLEOTIDE SEQUENCE [LARGE SCALE GENOMIC DNA]</scope>
    <source>
        <strain evidence="1 4">DSM 12421</strain>
    </source>
</reference>
<gene>
    <name evidence="2" type="ORF">D1869_02780</name>
    <name evidence="1" type="ORF">HNQ62_000556</name>
</gene>
<proteinExistence type="predicted"/>
<accession>A0A650CEH4</accession>
<organism evidence="2 3">
    <name type="scientific">Sulfurisphaera ohwakuensis</name>
    <dbReference type="NCBI Taxonomy" id="69656"/>
    <lineage>
        <taxon>Archaea</taxon>
        <taxon>Thermoproteota</taxon>
        <taxon>Thermoprotei</taxon>
        <taxon>Sulfolobales</taxon>
        <taxon>Sulfolobaceae</taxon>
        <taxon>Sulfurisphaera</taxon>
    </lineage>
</organism>
<dbReference type="PANTHER" id="PTHR38597:SF1">
    <property type="entry name" value="BLL3834 PROTEIN"/>
    <property type="match status" value="1"/>
</dbReference>
<dbReference type="RefSeq" id="WP_156013811.1">
    <property type="nucleotide sequence ID" value="NZ_CP045484.1"/>
</dbReference>
<dbReference type="Proteomes" id="UP000427373">
    <property type="component" value="Chromosome"/>
</dbReference>
<name>A0A650CEH4_SULOH</name>
<dbReference type="KEGG" id="soh:D1869_02780"/>
<dbReference type="InterPro" id="IPR008482">
    <property type="entry name" value="DUF763"/>
</dbReference>
<dbReference type="Proteomes" id="UP000582213">
    <property type="component" value="Unassembled WGS sequence"/>
</dbReference>
<dbReference type="EMBL" id="CP045484">
    <property type="protein sequence ID" value="QGR16240.1"/>
    <property type="molecule type" value="Genomic_DNA"/>
</dbReference>
<sequence length="383" mass="43642">MKLEGIADLPLHTGHVPPWLAQIMKRLSKAIIDIMVIEWGPEKVVERLSNPLWFQGFNNIIGMDWDSSGSTTVTLGILKEVIKPEEEGIAFLGGKGKNAIKVPEELYILSKKFDLDYEKLVRASRLVAKVDSVLIQDSHTLYHHSFMVTTTGKWGIIQQGMNIETKFARRYHWKETENFVSEPHSGIAGTKQNLAINVVEKDKENTRKLIVDLVRERPSNIVGQVKRAMSMLKGQTTLDSFNKAFNIIISPQAKLIYMKPIDVNRIQNVLQQLYEYNPSNLEEVLLNGLGPSTARALYLVADLIYNEPPSYKDPVNYPYDPFKYTFASGGKDGIPFPVNRKVAWEVIYTLEDIIEKAKLERKDKDFALNKLKEMVKYGDKERS</sequence>
<reference evidence="2 3" key="1">
    <citation type="submission" date="2019-10" db="EMBL/GenBank/DDBJ databases">
        <title>Genome Sequences from Six Type Strain Members of the Archaeal Family Sulfolobaceae: Acidianus ambivalens, Acidianus infernus, Metallosphaera prunae, Stygiolobus azoricus, Sulfolobus metallicus, and Sulfurisphaera ohwakuensis.</title>
        <authorList>
            <person name="Counts J.A."/>
            <person name="Kelly R.M."/>
        </authorList>
    </citation>
    <scope>NUCLEOTIDE SEQUENCE [LARGE SCALE GENOMIC DNA]</scope>
    <source>
        <strain evidence="2 3">TA-1</strain>
    </source>
</reference>
<dbReference type="OrthoDB" id="9948at2157"/>
<protein>
    <submittedName>
        <fullName evidence="2">DUF763 domain-containing protein</fullName>
    </submittedName>
</protein>
<dbReference type="GeneID" id="42800137"/>
<evidence type="ECO:0000313" key="4">
    <source>
        <dbReference type="Proteomes" id="UP000582213"/>
    </source>
</evidence>
<evidence type="ECO:0000313" key="1">
    <source>
        <dbReference type="EMBL" id="MBB5252823.1"/>
    </source>
</evidence>
<dbReference type="PANTHER" id="PTHR38597">
    <property type="entry name" value="BLL3834 PROTEIN"/>
    <property type="match status" value="1"/>
</dbReference>
<evidence type="ECO:0000313" key="2">
    <source>
        <dbReference type="EMBL" id="QGR16240.1"/>
    </source>
</evidence>
<dbReference type="Pfam" id="PF05559">
    <property type="entry name" value="DUF763"/>
    <property type="match status" value="1"/>
</dbReference>
<dbReference type="EMBL" id="JACHFY010000002">
    <property type="protein sequence ID" value="MBB5252823.1"/>
    <property type="molecule type" value="Genomic_DNA"/>
</dbReference>